<dbReference type="InterPro" id="IPR011251">
    <property type="entry name" value="Luciferase-like_dom"/>
</dbReference>
<accession>A0A9X1IK40</accession>
<gene>
    <name evidence="6" type="ORF">LHA35_22530</name>
</gene>
<dbReference type="RefSeq" id="WP_226612289.1">
    <property type="nucleotide sequence ID" value="NZ_JAJAQI010000045.1"/>
</dbReference>
<comment type="caution">
    <text evidence="6">The sequence shown here is derived from an EMBL/GenBank/DDBJ whole genome shotgun (WGS) entry which is preliminary data.</text>
</comment>
<organism evidence="6 7">
    <name type="scientific">Roseicella aerolata</name>
    <dbReference type="NCBI Taxonomy" id="2883479"/>
    <lineage>
        <taxon>Bacteria</taxon>
        <taxon>Pseudomonadati</taxon>
        <taxon>Pseudomonadota</taxon>
        <taxon>Alphaproteobacteria</taxon>
        <taxon>Acetobacterales</taxon>
        <taxon>Roseomonadaceae</taxon>
        <taxon>Roseicella</taxon>
    </lineage>
</organism>
<comment type="similarity">
    <text evidence="1">Belongs to the bacterial luciferase oxidoreductase family.</text>
</comment>
<evidence type="ECO:0000256" key="3">
    <source>
        <dbReference type="ARBA" id="ARBA00023002"/>
    </source>
</evidence>
<dbReference type="GO" id="GO:0005829">
    <property type="term" value="C:cytosol"/>
    <property type="evidence" value="ECO:0007669"/>
    <property type="project" value="TreeGrafter"/>
</dbReference>
<keyword evidence="7" id="KW-1185">Reference proteome</keyword>
<dbReference type="InterPro" id="IPR036661">
    <property type="entry name" value="Luciferase-like_sf"/>
</dbReference>
<dbReference type="Pfam" id="PF00296">
    <property type="entry name" value="Bac_luciferase"/>
    <property type="match status" value="1"/>
</dbReference>
<name>A0A9X1IK40_9PROT</name>
<evidence type="ECO:0000256" key="2">
    <source>
        <dbReference type="ARBA" id="ARBA00022630"/>
    </source>
</evidence>
<keyword evidence="4" id="KW-0503">Monooxygenase</keyword>
<evidence type="ECO:0000259" key="5">
    <source>
        <dbReference type="Pfam" id="PF00296"/>
    </source>
</evidence>
<dbReference type="GO" id="GO:0016705">
    <property type="term" value="F:oxidoreductase activity, acting on paired donors, with incorporation or reduction of molecular oxygen"/>
    <property type="evidence" value="ECO:0007669"/>
    <property type="project" value="InterPro"/>
</dbReference>
<reference evidence="6" key="1">
    <citation type="submission" date="2021-10" db="EMBL/GenBank/DDBJ databases">
        <title>Roseicella aerolatum sp. nov., isolated from aerosols of e-waste dismantling site.</title>
        <authorList>
            <person name="Qin T."/>
        </authorList>
    </citation>
    <scope>NUCLEOTIDE SEQUENCE</scope>
    <source>
        <strain evidence="6">GB24</strain>
    </source>
</reference>
<dbReference type="Proteomes" id="UP001139311">
    <property type="component" value="Unassembled WGS sequence"/>
</dbReference>
<evidence type="ECO:0000313" key="7">
    <source>
        <dbReference type="Proteomes" id="UP001139311"/>
    </source>
</evidence>
<protein>
    <submittedName>
        <fullName evidence="6">LLM class flavin-dependent oxidoreductase</fullName>
    </submittedName>
</protein>
<evidence type="ECO:0000256" key="1">
    <source>
        <dbReference type="ARBA" id="ARBA00010426"/>
    </source>
</evidence>
<feature type="domain" description="Luciferase-like" evidence="5">
    <location>
        <begin position="10"/>
        <end position="264"/>
    </location>
</feature>
<evidence type="ECO:0000313" key="6">
    <source>
        <dbReference type="EMBL" id="MCB4824510.1"/>
    </source>
</evidence>
<sequence length="388" mass="43242">MALTLRHGVFMAPFHALEEDPTMCIHRDLELCEWLDRLGFDEAWIGEHHSAGFETIASPELFIAHAAAITQRLRFGTGVVSLPYHNPLMVANRLIQLDHQTRGRVMFGAGPGLLASDAMMLGIDPSTQRDRMLQALDVILRLFRGEVVTETTEWYTLVNARAHLLPYTRPHPEVSVASAVSPSGGRAAGRYDLSMLCVAAADGAAFDALAANWEIACRIAAEHGRSMDPARLRIVAPMHIAETREQARENVRFGFRKYIDYFNNNSPGRFPVPAGTDPVDWFVEKKLGVVGTPDDAIAMIERLQGQQGEFGVFLQQTHDWADWEGTKRSYELYARYVMPHFRGTNAARVASYQWVGENNVEFSGKRQAAVEAMFRKHEAEMARSGGGS</sequence>
<dbReference type="EMBL" id="JAJAQI010000045">
    <property type="protein sequence ID" value="MCB4824510.1"/>
    <property type="molecule type" value="Genomic_DNA"/>
</dbReference>
<dbReference type="Gene3D" id="3.20.20.30">
    <property type="entry name" value="Luciferase-like domain"/>
    <property type="match status" value="1"/>
</dbReference>
<evidence type="ECO:0000256" key="4">
    <source>
        <dbReference type="ARBA" id="ARBA00023033"/>
    </source>
</evidence>
<keyword evidence="3" id="KW-0560">Oxidoreductase</keyword>
<proteinExistence type="inferred from homology"/>
<dbReference type="InterPro" id="IPR050766">
    <property type="entry name" value="Bact_Lucif_Oxidored"/>
</dbReference>
<dbReference type="AlphaFoldDB" id="A0A9X1IK40"/>
<dbReference type="PANTHER" id="PTHR30137:SF16">
    <property type="entry name" value="BLL0895 PROTEIN"/>
    <property type="match status" value="1"/>
</dbReference>
<keyword evidence="2" id="KW-0285">Flavoprotein</keyword>
<dbReference type="GO" id="GO:0004497">
    <property type="term" value="F:monooxygenase activity"/>
    <property type="evidence" value="ECO:0007669"/>
    <property type="project" value="UniProtKB-KW"/>
</dbReference>
<dbReference type="SUPFAM" id="SSF51679">
    <property type="entry name" value="Bacterial luciferase-like"/>
    <property type="match status" value="1"/>
</dbReference>
<dbReference type="PANTHER" id="PTHR30137">
    <property type="entry name" value="LUCIFERASE-LIKE MONOOXYGENASE"/>
    <property type="match status" value="1"/>
</dbReference>